<dbReference type="Gene3D" id="1.10.3230.30">
    <property type="entry name" value="Phage gp6-like head-tail connector protein"/>
    <property type="match status" value="1"/>
</dbReference>
<reference evidence="4" key="3">
    <citation type="submission" date="2012-02" db="EMBL/GenBank/DDBJ databases">
        <title>Complete sequence of chromosome 1 of Prevotella dentalis DSM 3688.</title>
        <authorList>
            <person name="Lucas S."/>
            <person name="Copeland A."/>
            <person name="Lapidus A."/>
            <person name="Glavina del Rio T."/>
            <person name="Dalin E."/>
            <person name="Tice H."/>
            <person name="Bruce D."/>
            <person name="Goodwin L."/>
            <person name="Pitluck S."/>
            <person name="Peters L."/>
            <person name="Mikhailova N."/>
            <person name="Chertkov O."/>
            <person name="Kyrpides N."/>
            <person name="Mavromatis K."/>
            <person name="Ivanova N."/>
            <person name="Brettin T."/>
            <person name="Detter J.C."/>
            <person name="Han C."/>
            <person name="Larimer F."/>
            <person name="Land M."/>
            <person name="Hauser L."/>
            <person name="Markowitz V."/>
            <person name="Cheng J.-F."/>
            <person name="Hugenholtz P."/>
            <person name="Woyke T."/>
            <person name="Wu D."/>
            <person name="Gronow S."/>
            <person name="Wellnitz S."/>
            <person name="Brambilla E."/>
            <person name="Klenk H.-P."/>
            <person name="Eisen J.A."/>
        </authorList>
    </citation>
    <scope>NUCLEOTIDE SEQUENCE [LARGE SCALE GENOMIC DNA]</scope>
    <source>
        <strain evidence="4">ATCC 49559 / DSM 3688 / JCM 13448 / NCTC 12043 / ES 2772</strain>
    </source>
</reference>
<dbReference type="Pfam" id="PF05135">
    <property type="entry name" value="Phage_connect_1"/>
    <property type="match status" value="1"/>
</dbReference>
<evidence type="ECO:0000313" key="3">
    <source>
        <dbReference type="Proteomes" id="UP000007820"/>
    </source>
</evidence>
<dbReference type="PATRIC" id="fig|908937.9.peg.1415"/>
<dbReference type="AlphaFoldDB" id="F9D300"/>
<reference evidence="2 3" key="1">
    <citation type="submission" date="2011-04" db="EMBL/GenBank/DDBJ databases">
        <authorList>
            <person name="Muzny D."/>
            <person name="Qin X."/>
            <person name="Deng J."/>
            <person name="Jiang H."/>
            <person name="Liu Y."/>
            <person name="Qu J."/>
            <person name="Song X.-Z."/>
            <person name="Zhang L."/>
            <person name="Thornton R."/>
            <person name="Coyle M."/>
            <person name="Francisco L."/>
            <person name="Jackson L."/>
            <person name="Javaid M."/>
            <person name="Korchina V."/>
            <person name="Kovar C."/>
            <person name="Mata R."/>
            <person name="Mathew T."/>
            <person name="Ngo R."/>
            <person name="Nguyen L."/>
            <person name="Nguyen N."/>
            <person name="Okwuonu G."/>
            <person name="Ongeri F."/>
            <person name="Pham C."/>
            <person name="Simmons D."/>
            <person name="Wilczek-Boney K."/>
            <person name="Hale W."/>
            <person name="Jakkamsetti A."/>
            <person name="Pham P."/>
            <person name="Ruth R."/>
            <person name="San Lucas F."/>
            <person name="Warren J."/>
            <person name="Zhang J."/>
            <person name="Zhao Z."/>
            <person name="Zhou C."/>
            <person name="Zhu D."/>
            <person name="Lee S."/>
            <person name="Bess C."/>
            <person name="Blankenburg K."/>
            <person name="Forbes L."/>
            <person name="Fu Q."/>
            <person name="Gubbala S."/>
            <person name="Hirani K."/>
            <person name="Jayaseelan J.C."/>
            <person name="Lara F."/>
            <person name="Munidasa M."/>
            <person name="Palculict T."/>
            <person name="Patil S."/>
            <person name="Pu L.-L."/>
            <person name="Saada N."/>
            <person name="Tang L."/>
            <person name="Weissenberger G."/>
            <person name="Zhu Y."/>
            <person name="Hemphill L."/>
            <person name="Shang Y."/>
            <person name="Youmans B."/>
            <person name="Ayvaz T."/>
            <person name="Ross M."/>
            <person name="Santibanez J."/>
            <person name="Aqrawi P."/>
            <person name="Gross S."/>
            <person name="Joshi V."/>
            <person name="Fowler G."/>
            <person name="Nazareth L."/>
            <person name="Reid J."/>
            <person name="Worley K."/>
            <person name="Petrosino J."/>
            <person name="Highlander S."/>
            <person name="Gibbs R."/>
        </authorList>
    </citation>
    <scope>NUCLEOTIDE SEQUENCE [LARGE SCALE GENOMIC DNA]</scope>
    <source>
        <strain evidence="2 3">DSM 3688</strain>
    </source>
</reference>
<dbReference type="eggNOG" id="ENOG50314EJ">
    <property type="taxonomic scope" value="Bacteria"/>
</dbReference>
<dbReference type="Proteomes" id="UP000007820">
    <property type="component" value="Unassembled WGS sequence"/>
</dbReference>
<proteinExistence type="predicted"/>
<evidence type="ECO:0000313" key="4">
    <source>
        <dbReference type="Proteomes" id="UP000010862"/>
    </source>
</evidence>
<dbReference type="HOGENOM" id="CLU_085951_6_2_10"/>
<dbReference type="KEGG" id="pdt:Prede_1352"/>
<sequence>MYITLEEAKKHLNIDESFKDDDVYISSLVQVAEDAVEKNVGIVLSKMSDGGSLPPSVKQSILLLIGNLYTNREATTYGTISEVPYTFKYLINLNRNFEVK</sequence>
<reference evidence="1" key="2">
    <citation type="submission" date="2012-02" db="EMBL/GenBank/DDBJ databases">
        <title>Complete sequence of chromosome 1 of Prevotella dentalis DSM 3688.</title>
        <authorList>
            <consortium name="US DOE Joint Genome Institute (JGI-PGF)"/>
            <person name="Lucas S."/>
            <person name="Copeland A."/>
            <person name="Lapidus A."/>
            <person name="Glavina del Rio T."/>
            <person name="Dalin E."/>
            <person name="Tice H."/>
            <person name="Bruce D."/>
            <person name="Goodwin L."/>
            <person name="Pitluck S."/>
            <person name="Peters L."/>
            <person name="Mikhailova N."/>
            <person name="Chertkov O."/>
            <person name="Kyrpides N."/>
            <person name="Mavromatis K."/>
            <person name="Ivanova N."/>
            <person name="Brettin T."/>
            <person name="Detter J.C."/>
            <person name="Han C."/>
            <person name="Larimer F."/>
            <person name="Land M."/>
            <person name="Hauser L."/>
            <person name="Markowitz V."/>
            <person name="Cheng J.-F."/>
            <person name="Hugenholtz P."/>
            <person name="Woyke T."/>
            <person name="Wu D."/>
            <person name="Gronow S."/>
            <person name="Wellnitz S."/>
            <person name="Brambilla E."/>
            <person name="Klenk H.-P."/>
            <person name="Eisen J.A."/>
        </authorList>
    </citation>
    <scope>NUCLEOTIDE SEQUENCE [LARGE SCALE GENOMIC DNA]</scope>
    <source>
        <strain evidence="1">DSM 3688</strain>
    </source>
</reference>
<keyword evidence="4" id="KW-1185">Reference proteome</keyword>
<dbReference type="InterPro" id="IPR021146">
    <property type="entry name" value="Phage_gp6-like_head-tail"/>
</dbReference>
<dbReference type="CDD" id="cd08054">
    <property type="entry name" value="gp6"/>
    <property type="match status" value="1"/>
</dbReference>
<evidence type="ECO:0000313" key="2">
    <source>
        <dbReference type="EMBL" id="EGQ15467.1"/>
    </source>
</evidence>
<accession>F9D300</accession>
<dbReference type="RefSeq" id="WP_005845280.1">
    <property type="nucleotide sequence ID" value="NC_019960.1"/>
</dbReference>
<organism evidence="2 3">
    <name type="scientific">Prevotella dentalis (strain ATCC 49559 / DSM 3688 / JCM 13448 / NCTC 12043 / ES 2772)</name>
    <name type="common">Mitsuokella dentalis</name>
    <dbReference type="NCBI Taxonomy" id="908937"/>
    <lineage>
        <taxon>Bacteria</taxon>
        <taxon>Pseudomonadati</taxon>
        <taxon>Bacteroidota</taxon>
        <taxon>Bacteroidia</taxon>
        <taxon>Bacteroidales</taxon>
        <taxon>Prevotellaceae</taxon>
        <taxon>Prevotella</taxon>
    </lineage>
</organism>
<dbReference type="EMBL" id="CP003368">
    <property type="protein sequence ID" value="AGB28672.1"/>
    <property type="molecule type" value="Genomic_DNA"/>
</dbReference>
<dbReference type="OrthoDB" id="1033487at2"/>
<dbReference type="Proteomes" id="UP000010862">
    <property type="component" value="Chromosome 1"/>
</dbReference>
<dbReference type="EMBL" id="AFPW01000015">
    <property type="protein sequence ID" value="EGQ15467.1"/>
    <property type="molecule type" value="Genomic_DNA"/>
</dbReference>
<dbReference type="STRING" id="908937.Prede_1352"/>
<dbReference type="InterPro" id="IPR006450">
    <property type="entry name" value="Phage_HK97_gp6-like"/>
</dbReference>
<gene>
    <name evidence="1" type="ordered locus">Prede_1352</name>
    <name evidence="2" type="ORF">HMPREF9136_1228</name>
</gene>
<dbReference type="NCBIfam" id="TIGR01560">
    <property type="entry name" value="put_DNA_pack"/>
    <property type="match status" value="1"/>
</dbReference>
<protein>
    <submittedName>
        <fullName evidence="1">Phage protein possibly involved in DNA packaging</fullName>
    </submittedName>
</protein>
<name>F9D300_PREDD</name>
<evidence type="ECO:0000313" key="1">
    <source>
        <dbReference type="EMBL" id="AGB28672.1"/>
    </source>
</evidence>